<keyword evidence="1" id="KW-0500">Molybdenum</keyword>
<gene>
    <name evidence="3" type="ORF">METZ01_LOCUS284346</name>
</gene>
<feature type="domain" description="Aldehyde oxidase/xanthine dehydrogenase second molybdopterin binding" evidence="2">
    <location>
        <begin position="37"/>
        <end position="145"/>
    </location>
</feature>
<accession>A0A382L8L1</accession>
<dbReference type="PANTHER" id="PTHR11908:SF132">
    <property type="entry name" value="ALDEHYDE OXIDASE 1-RELATED"/>
    <property type="match status" value="1"/>
</dbReference>
<reference evidence="3" key="1">
    <citation type="submission" date="2018-05" db="EMBL/GenBank/DDBJ databases">
        <authorList>
            <person name="Lanie J.A."/>
            <person name="Ng W.-L."/>
            <person name="Kazmierczak K.M."/>
            <person name="Andrzejewski T.M."/>
            <person name="Davidsen T.M."/>
            <person name="Wayne K.J."/>
            <person name="Tettelin H."/>
            <person name="Glass J.I."/>
            <person name="Rusch D."/>
            <person name="Podicherti R."/>
            <person name="Tsui H.-C.T."/>
            <person name="Winkler M.E."/>
        </authorList>
    </citation>
    <scope>NUCLEOTIDE SEQUENCE</scope>
</reference>
<dbReference type="InterPro" id="IPR037165">
    <property type="entry name" value="AldOxase/xan_DH_Mopterin-bd_sf"/>
</dbReference>
<dbReference type="Pfam" id="PF20256">
    <property type="entry name" value="MoCoBD_2"/>
    <property type="match status" value="1"/>
</dbReference>
<dbReference type="AlphaFoldDB" id="A0A382L8L1"/>
<dbReference type="GO" id="GO:0016491">
    <property type="term" value="F:oxidoreductase activity"/>
    <property type="evidence" value="ECO:0007669"/>
    <property type="project" value="InterPro"/>
</dbReference>
<dbReference type="InterPro" id="IPR016208">
    <property type="entry name" value="Ald_Oxase/xanthine_DH-like"/>
</dbReference>
<sequence>SLRMSYADLATRAIEVGGIYSGEELAREDLNEMTVRAVQGLAGTGLIGVARDNLEKNGTVPALAAGFIQIELDTETGAIRILDYLGVADCGTVLHPQGLAAQVKGGAVMGFGMACTERHFYDSHWGIPGGVGFYQAKPPSYLDVPAELGWDVVNISDPQNPVGAKGIGEPLMGCATAALLCAISDALGGHYFNRTPVVSDMIVNAAAGQEQSHNPLQVNTQ</sequence>
<dbReference type="Gene3D" id="3.30.365.10">
    <property type="entry name" value="Aldehyde oxidase/xanthine dehydrogenase, molybdopterin binding domain"/>
    <property type="match status" value="1"/>
</dbReference>
<evidence type="ECO:0000256" key="1">
    <source>
        <dbReference type="ARBA" id="ARBA00022505"/>
    </source>
</evidence>
<feature type="non-terminal residue" evidence="3">
    <location>
        <position position="1"/>
    </location>
</feature>
<dbReference type="SUPFAM" id="SSF56003">
    <property type="entry name" value="Molybdenum cofactor-binding domain"/>
    <property type="match status" value="1"/>
</dbReference>
<dbReference type="PANTHER" id="PTHR11908">
    <property type="entry name" value="XANTHINE DEHYDROGENASE"/>
    <property type="match status" value="1"/>
</dbReference>
<protein>
    <recommendedName>
        <fullName evidence="2">Aldehyde oxidase/xanthine dehydrogenase second molybdopterin binding domain-containing protein</fullName>
    </recommendedName>
</protein>
<organism evidence="3">
    <name type="scientific">marine metagenome</name>
    <dbReference type="NCBI Taxonomy" id="408172"/>
    <lineage>
        <taxon>unclassified sequences</taxon>
        <taxon>metagenomes</taxon>
        <taxon>ecological metagenomes</taxon>
    </lineage>
</organism>
<dbReference type="GO" id="GO:0005506">
    <property type="term" value="F:iron ion binding"/>
    <property type="evidence" value="ECO:0007669"/>
    <property type="project" value="InterPro"/>
</dbReference>
<name>A0A382L8L1_9ZZZZ</name>
<dbReference type="InterPro" id="IPR046867">
    <property type="entry name" value="AldOxase/xan_DH_MoCoBD2"/>
</dbReference>
<evidence type="ECO:0000313" key="3">
    <source>
        <dbReference type="EMBL" id="SVC31492.1"/>
    </source>
</evidence>
<dbReference type="EMBL" id="UINC01084652">
    <property type="protein sequence ID" value="SVC31492.1"/>
    <property type="molecule type" value="Genomic_DNA"/>
</dbReference>
<proteinExistence type="predicted"/>
<evidence type="ECO:0000259" key="2">
    <source>
        <dbReference type="Pfam" id="PF20256"/>
    </source>
</evidence>